<dbReference type="OrthoDB" id="4817850at2759"/>
<gene>
    <name evidence="2" type="ORF">EDB81DRAFT_847798</name>
</gene>
<comment type="caution">
    <text evidence="2">The sequence shown here is derived from an EMBL/GenBank/DDBJ whole genome shotgun (WGS) entry which is preliminary data.</text>
</comment>
<evidence type="ECO:0000313" key="2">
    <source>
        <dbReference type="EMBL" id="KAH7120478.1"/>
    </source>
</evidence>
<reference evidence="2" key="1">
    <citation type="journal article" date="2021" name="Nat. Commun.">
        <title>Genetic determinants of endophytism in the Arabidopsis root mycobiome.</title>
        <authorList>
            <person name="Mesny F."/>
            <person name="Miyauchi S."/>
            <person name="Thiergart T."/>
            <person name="Pickel B."/>
            <person name="Atanasova L."/>
            <person name="Karlsson M."/>
            <person name="Huettel B."/>
            <person name="Barry K.W."/>
            <person name="Haridas S."/>
            <person name="Chen C."/>
            <person name="Bauer D."/>
            <person name="Andreopoulos W."/>
            <person name="Pangilinan J."/>
            <person name="LaButti K."/>
            <person name="Riley R."/>
            <person name="Lipzen A."/>
            <person name="Clum A."/>
            <person name="Drula E."/>
            <person name="Henrissat B."/>
            <person name="Kohler A."/>
            <person name="Grigoriev I.V."/>
            <person name="Martin F.M."/>
            <person name="Hacquard S."/>
        </authorList>
    </citation>
    <scope>NUCLEOTIDE SEQUENCE</scope>
    <source>
        <strain evidence="2">MPI-CAGE-AT-0147</strain>
    </source>
</reference>
<protein>
    <submittedName>
        <fullName evidence="2">Uncharacterized protein</fullName>
    </submittedName>
</protein>
<keyword evidence="3" id="KW-1185">Reference proteome</keyword>
<dbReference type="EMBL" id="JAGMUV010000025">
    <property type="protein sequence ID" value="KAH7120478.1"/>
    <property type="molecule type" value="Genomic_DNA"/>
</dbReference>
<name>A0A9P9DJM3_9HYPO</name>
<accession>A0A9P9DJM3</accession>
<dbReference type="AlphaFoldDB" id="A0A9P9DJM3"/>
<evidence type="ECO:0000313" key="3">
    <source>
        <dbReference type="Proteomes" id="UP000738349"/>
    </source>
</evidence>
<feature type="chain" id="PRO_5040184371" evidence="1">
    <location>
        <begin position="20"/>
        <end position="224"/>
    </location>
</feature>
<sequence>MHFFTSLLSSGAFLTAVQASPALKARDGVPNCDDWSQTYGGKYADNSGTYVTSDGVTHPYKFPKVRKCWYDYFINDASVVDLEWQKASGNIFCTSTSTCVATKLSSAQVCQSRSTAVSANVGLEIEGFSMGLSVTLTTEESRCETASDTTACTWTDGQCHTVWTQQQVLRQNGYRRQRCDWGNGDETQCMADWTQDTPTTYINYGCGSACTDTNTCGNTDGSSC</sequence>
<dbReference type="Proteomes" id="UP000738349">
    <property type="component" value="Unassembled WGS sequence"/>
</dbReference>
<evidence type="ECO:0000256" key="1">
    <source>
        <dbReference type="SAM" id="SignalP"/>
    </source>
</evidence>
<keyword evidence="1" id="KW-0732">Signal</keyword>
<organism evidence="2 3">
    <name type="scientific">Dactylonectria macrodidyma</name>
    <dbReference type="NCBI Taxonomy" id="307937"/>
    <lineage>
        <taxon>Eukaryota</taxon>
        <taxon>Fungi</taxon>
        <taxon>Dikarya</taxon>
        <taxon>Ascomycota</taxon>
        <taxon>Pezizomycotina</taxon>
        <taxon>Sordariomycetes</taxon>
        <taxon>Hypocreomycetidae</taxon>
        <taxon>Hypocreales</taxon>
        <taxon>Nectriaceae</taxon>
        <taxon>Dactylonectria</taxon>
    </lineage>
</organism>
<feature type="signal peptide" evidence="1">
    <location>
        <begin position="1"/>
        <end position="19"/>
    </location>
</feature>
<proteinExistence type="predicted"/>